<name>A0ACD1HIH7_9EURO</name>
<organism evidence="1 2">
    <name type="scientific">Aspergillus aculeatinus CBS 121060</name>
    <dbReference type="NCBI Taxonomy" id="1448322"/>
    <lineage>
        <taxon>Eukaryota</taxon>
        <taxon>Fungi</taxon>
        <taxon>Dikarya</taxon>
        <taxon>Ascomycota</taxon>
        <taxon>Pezizomycotina</taxon>
        <taxon>Eurotiomycetes</taxon>
        <taxon>Eurotiomycetidae</taxon>
        <taxon>Eurotiales</taxon>
        <taxon>Aspergillaceae</taxon>
        <taxon>Aspergillus</taxon>
        <taxon>Aspergillus subgen. Circumdati</taxon>
    </lineage>
</organism>
<keyword evidence="2" id="KW-1185">Reference proteome</keyword>
<gene>
    <name evidence="1" type="ORF">BO66DRAFT_220552</name>
</gene>
<accession>A0ACD1HIH7</accession>
<reference evidence="1" key="1">
    <citation type="submission" date="2018-02" db="EMBL/GenBank/DDBJ databases">
        <title>The genomes of Aspergillus section Nigri reveals drivers in fungal speciation.</title>
        <authorList>
            <consortium name="DOE Joint Genome Institute"/>
            <person name="Vesth T.C."/>
            <person name="Nybo J."/>
            <person name="Theobald S."/>
            <person name="Brandl J."/>
            <person name="Frisvad J.C."/>
            <person name="Nielsen K.F."/>
            <person name="Lyhne E.K."/>
            <person name="Kogle M.E."/>
            <person name="Kuo A."/>
            <person name="Riley R."/>
            <person name="Clum A."/>
            <person name="Nolan M."/>
            <person name="Lipzen A."/>
            <person name="Salamov A."/>
            <person name="Henrissat B."/>
            <person name="Wiebenga A."/>
            <person name="De vries R.P."/>
            <person name="Grigoriev I.V."/>
            <person name="Mortensen U.H."/>
            <person name="Andersen M.R."/>
            <person name="Baker S.E."/>
        </authorList>
    </citation>
    <scope>NUCLEOTIDE SEQUENCE</scope>
    <source>
        <strain evidence="1">CBS 121060</strain>
    </source>
</reference>
<evidence type="ECO:0000313" key="1">
    <source>
        <dbReference type="EMBL" id="RAH73365.1"/>
    </source>
</evidence>
<protein>
    <submittedName>
        <fullName evidence="1">Uncharacterized protein</fullName>
    </submittedName>
</protein>
<evidence type="ECO:0000313" key="2">
    <source>
        <dbReference type="Proteomes" id="UP000249661"/>
    </source>
</evidence>
<proteinExistence type="predicted"/>
<dbReference type="Proteomes" id="UP000249661">
    <property type="component" value="Unassembled WGS sequence"/>
</dbReference>
<dbReference type="EMBL" id="KZ824939">
    <property type="protein sequence ID" value="RAH73365.1"/>
    <property type="molecule type" value="Genomic_DNA"/>
</dbReference>
<sequence length="85" mass="10000">METEEADHDVFILTASLHRQVGIQEDSQAEGMMKMDGDEDEGRRKMGREKMGRRKSLGKEEEGEEREREREREKEEEEGEMRGDL</sequence>